<organism evidence="1">
    <name type="scientific">Rhizophora mucronata</name>
    <name type="common">Asiatic mangrove</name>
    <dbReference type="NCBI Taxonomy" id="61149"/>
    <lineage>
        <taxon>Eukaryota</taxon>
        <taxon>Viridiplantae</taxon>
        <taxon>Streptophyta</taxon>
        <taxon>Embryophyta</taxon>
        <taxon>Tracheophyta</taxon>
        <taxon>Spermatophyta</taxon>
        <taxon>Magnoliopsida</taxon>
        <taxon>eudicotyledons</taxon>
        <taxon>Gunneridae</taxon>
        <taxon>Pentapetalae</taxon>
        <taxon>rosids</taxon>
        <taxon>fabids</taxon>
        <taxon>Malpighiales</taxon>
        <taxon>Rhizophoraceae</taxon>
        <taxon>Rhizophora</taxon>
    </lineage>
</organism>
<evidence type="ECO:0000313" key="1">
    <source>
        <dbReference type="EMBL" id="MBW89359.1"/>
    </source>
</evidence>
<proteinExistence type="predicted"/>
<dbReference type="PANTHER" id="PTHR43173">
    <property type="entry name" value="ABC1 FAMILY PROTEIN"/>
    <property type="match status" value="1"/>
</dbReference>
<keyword evidence="1" id="KW-0418">Kinase</keyword>
<keyword evidence="1" id="KW-0808">Transferase</keyword>
<protein>
    <submittedName>
        <fullName evidence="1">Putative aarF domain-containing protein kinase 1</fullName>
    </submittedName>
</protein>
<sequence>MMWTRRLKFPGKAKTTAYLLAATGLTFEAVNHLQFSRDSSLFPEKITGAIHGVLRTSRAVATIAFTVADYKFALRGLSDDSDDYLRKLSEVHLGSAKRILKLCEANKGFYIKAGQFVATLRQVPKEYSSILSSLQDQVFVIR</sequence>
<dbReference type="PANTHER" id="PTHR43173:SF28">
    <property type="entry name" value="AARF DOMAIN CONTAINING KINASE 5"/>
    <property type="match status" value="1"/>
</dbReference>
<dbReference type="EMBL" id="GGEC01008876">
    <property type="protein sequence ID" value="MBW89359.1"/>
    <property type="molecule type" value="Transcribed_RNA"/>
</dbReference>
<name>A0A2P2J7B5_RHIMU</name>
<accession>A0A2P2J7B5</accession>
<dbReference type="GO" id="GO:0016301">
    <property type="term" value="F:kinase activity"/>
    <property type="evidence" value="ECO:0007669"/>
    <property type="project" value="UniProtKB-KW"/>
</dbReference>
<dbReference type="InterPro" id="IPR051130">
    <property type="entry name" value="Mito_struct-func_regulator"/>
</dbReference>
<reference evidence="1" key="1">
    <citation type="submission" date="2018-02" db="EMBL/GenBank/DDBJ databases">
        <title>Rhizophora mucronata_Transcriptome.</title>
        <authorList>
            <person name="Meera S.P."/>
            <person name="Sreeshan A."/>
            <person name="Augustine A."/>
        </authorList>
    </citation>
    <scope>NUCLEOTIDE SEQUENCE</scope>
    <source>
        <tissue evidence="1">Leaf</tissue>
    </source>
</reference>
<dbReference type="AlphaFoldDB" id="A0A2P2J7B5"/>